<reference evidence="1" key="1">
    <citation type="submission" date="2021-05" db="EMBL/GenBank/DDBJ databases">
        <authorList>
            <person name="Pan Q."/>
            <person name="Jouanno E."/>
            <person name="Zahm M."/>
            <person name="Klopp C."/>
            <person name="Cabau C."/>
            <person name="Louis A."/>
            <person name="Berthelot C."/>
            <person name="Parey E."/>
            <person name="Roest Crollius H."/>
            <person name="Montfort J."/>
            <person name="Robinson-Rechavi M."/>
            <person name="Bouchez O."/>
            <person name="Lampietro C."/>
            <person name="Lopez Roques C."/>
            <person name="Donnadieu C."/>
            <person name="Postlethwait J."/>
            <person name="Bobe J."/>
            <person name="Dillon D."/>
            <person name="Chandos A."/>
            <person name="von Hippel F."/>
            <person name="Guiguen Y."/>
        </authorList>
    </citation>
    <scope>NUCLEOTIDE SEQUENCE</scope>
    <source>
        <strain evidence="1">YG-Jan2019</strain>
    </source>
</reference>
<keyword evidence="2" id="KW-1185">Reference proteome</keyword>
<dbReference type="EMBL" id="CM055745">
    <property type="protein sequence ID" value="KAJ7998026.1"/>
    <property type="molecule type" value="Genomic_DNA"/>
</dbReference>
<comment type="caution">
    <text evidence="1">The sequence shown here is derived from an EMBL/GenBank/DDBJ whole genome shotgun (WGS) entry which is preliminary data.</text>
</comment>
<evidence type="ECO:0000313" key="2">
    <source>
        <dbReference type="Proteomes" id="UP001157502"/>
    </source>
</evidence>
<name>A0ACC2G3C4_DALPE</name>
<sequence>MTLFKSEYHSLRYKTMTGEMRASRPKTGTKRVSSEAYRSDYELEYDSYPDDLYNRVFDYQRVPASMMPEEPGPLKRSRGPSSGPSRGPSSGLHRSRDRPQSKRSAQHTSSTNTRVKLKMAELLAIKTELTLIKVQIDGLLDSVDKMDRQRKDQSDSPRTREGSVSDSVSSLEDSPISLPRRQRESPEPGEANEDEQHHRMNYSDLEDDM</sequence>
<proteinExistence type="predicted"/>
<dbReference type="Proteomes" id="UP001157502">
    <property type="component" value="Chromosome 18"/>
</dbReference>
<organism evidence="1 2">
    <name type="scientific">Dallia pectoralis</name>
    <name type="common">Alaska blackfish</name>
    <dbReference type="NCBI Taxonomy" id="75939"/>
    <lineage>
        <taxon>Eukaryota</taxon>
        <taxon>Metazoa</taxon>
        <taxon>Chordata</taxon>
        <taxon>Craniata</taxon>
        <taxon>Vertebrata</taxon>
        <taxon>Euteleostomi</taxon>
        <taxon>Actinopterygii</taxon>
        <taxon>Neopterygii</taxon>
        <taxon>Teleostei</taxon>
        <taxon>Protacanthopterygii</taxon>
        <taxon>Esociformes</taxon>
        <taxon>Umbridae</taxon>
        <taxon>Dallia</taxon>
    </lineage>
</organism>
<accession>A0ACC2G3C4</accession>
<protein>
    <submittedName>
        <fullName evidence="1">Uncharacterized protein</fullName>
    </submittedName>
</protein>
<evidence type="ECO:0000313" key="1">
    <source>
        <dbReference type="EMBL" id="KAJ7998026.1"/>
    </source>
</evidence>
<gene>
    <name evidence="1" type="ORF">DPEC_G00218270</name>
</gene>